<comment type="similarity">
    <text evidence="2 8">Belongs to the glycosyl hydrolase 28 family.</text>
</comment>
<dbReference type="STRING" id="40149.A0A0E0C3E7"/>
<feature type="chain" id="PRO_5002355776" description="Polygalacturonase" evidence="9">
    <location>
        <begin position="27"/>
        <end position="433"/>
    </location>
</feature>
<dbReference type="InterPro" id="IPR011050">
    <property type="entry name" value="Pectin_lyase_fold/virulence"/>
</dbReference>
<reference evidence="10" key="1">
    <citation type="submission" date="2015-04" db="UniProtKB">
        <authorList>
            <consortium name="EnsemblPlants"/>
        </authorList>
    </citation>
    <scope>IDENTIFICATION</scope>
</reference>
<keyword evidence="9" id="KW-0732">Signal</keyword>
<evidence type="ECO:0008006" key="12">
    <source>
        <dbReference type="Google" id="ProtNLM"/>
    </source>
</evidence>
<evidence type="ECO:0000256" key="2">
    <source>
        <dbReference type="ARBA" id="ARBA00008834"/>
    </source>
</evidence>
<dbReference type="InterPro" id="IPR000743">
    <property type="entry name" value="Glyco_hydro_28"/>
</dbReference>
<evidence type="ECO:0000256" key="4">
    <source>
        <dbReference type="ARBA" id="ARBA00022525"/>
    </source>
</evidence>
<keyword evidence="4" id="KW-0964">Secreted</keyword>
<evidence type="ECO:0000256" key="1">
    <source>
        <dbReference type="ARBA" id="ARBA00004191"/>
    </source>
</evidence>
<dbReference type="GO" id="GO:0005975">
    <property type="term" value="P:carbohydrate metabolic process"/>
    <property type="evidence" value="ECO:0007669"/>
    <property type="project" value="InterPro"/>
</dbReference>
<evidence type="ECO:0000256" key="3">
    <source>
        <dbReference type="ARBA" id="ARBA00022512"/>
    </source>
</evidence>
<evidence type="ECO:0000313" key="10">
    <source>
        <dbReference type="EnsemblPlants" id="OMERI01G17820.1"/>
    </source>
</evidence>
<dbReference type="AlphaFoldDB" id="A0A0E0C3E7"/>
<protein>
    <recommendedName>
        <fullName evidence="12">Polygalacturonase</fullName>
    </recommendedName>
</protein>
<evidence type="ECO:0000256" key="8">
    <source>
        <dbReference type="RuleBase" id="RU361169"/>
    </source>
</evidence>
<dbReference type="Pfam" id="PF00295">
    <property type="entry name" value="Glyco_hydro_28"/>
    <property type="match status" value="1"/>
</dbReference>
<dbReference type="InterPro" id="IPR012334">
    <property type="entry name" value="Pectin_lyas_fold"/>
</dbReference>
<organism evidence="10">
    <name type="scientific">Oryza meridionalis</name>
    <dbReference type="NCBI Taxonomy" id="40149"/>
    <lineage>
        <taxon>Eukaryota</taxon>
        <taxon>Viridiplantae</taxon>
        <taxon>Streptophyta</taxon>
        <taxon>Embryophyta</taxon>
        <taxon>Tracheophyta</taxon>
        <taxon>Spermatophyta</taxon>
        <taxon>Magnoliopsida</taxon>
        <taxon>Liliopsida</taxon>
        <taxon>Poales</taxon>
        <taxon>Poaceae</taxon>
        <taxon>BOP clade</taxon>
        <taxon>Oryzoideae</taxon>
        <taxon>Oryzeae</taxon>
        <taxon>Oryzinae</taxon>
        <taxon>Oryza</taxon>
    </lineage>
</organism>
<dbReference type="EnsemblPlants" id="OMERI01G17820.1">
    <property type="protein sequence ID" value="OMERI01G17820.1"/>
    <property type="gene ID" value="OMERI01G17820"/>
</dbReference>
<dbReference type="Gramene" id="OMERI01G17820.1">
    <property type="protein sequence ID" value="OMERI01G17820.1"/>
    <property type="gene ID" value="OMERI01G17820"/>
</dbReference>
<name>A0A0E0C3E7_9ORYZ</name>
<keyword evidence="7" id="KW-0961">Cell wall biogenesis/degradation</keyword>
<dbReference type="PANTHER" id="PTHR31375">
    <property type="match status" value="1"/>
</dbReference>
<evidence type="ECO:0000256" key="5">
    <source>
        <dbReference type="ARBA" id="ARBA00022801"/>
    </source>
</evidence>
<dbReference type="InterPro" id="IPR006626">
    <property type="entry name" value="PbH1"/>
</dbReference>
<dbReference type="Proteomes" id="UP000008021">
    <property type="component" value="Chromosome 1"/>
</dbReference>
<evidence type="ECO:0000256" key="6">
    <source>
        <dbReference type="ARBA" id="ARBA00023295"/>
    </source>
</evidence>
<keyword evidence="11" id="KW-1185">Reference proteome</keyword>
<keyword evidence="5 8" id="KW-0378">Hydrolase</keyword>
<comment type="subcellular location">
    <subcellularLocation>
        <location evidence="1">Secreted</location>
        <location evidence="1">Cell wall</location>
    </subcellularLocation>
</comment>
<evidence type="ECO:0000313" key="11">
    <source>
        <dbReference type="Proteomes" id="UP000008021"/>
    </source>
</evidence>
<dbReference type="HOGENOM" id="CLU_016031_2_1_1"/>
<proteinExistence type="inferred from homology"/>
<sequence length="433" mass="46187">MRRRCFSPVGMLIAVAILCLVASTAAAPARSAGTTTFSVSSFGAAGNGIADDSEALVKAWKFACRIPRSTVLLPSGHRFLISPVTLQGPCNTKLTLQIDGDVLAPPGMGYWPKARRPLQWLNFKWLDGFTIQGTGTVDGQSTLLRSVSPANVSQHWYVSGVKPTLIRFYSSFNVSVRNIRITNSPQCHLKFDSSGGIKVKNITISSPGDSLNTDGIHLQNTRDVDIRSSSIGCGDDCISIQTGCSNVHMKNIHCNPGHGISLGGLGKDNSLACVSDVFAEHINVENALYGVRIKTWQGGKGTVRNVTFSNVRVANVATPIAIDQFYCDDGGARCGNRSDAVGITGVAYRRVVGTYTYQPVRLACSDARPCTGVSMVDVRLSPASAAGAGGLRQPLCWKSYGEAVGMIEPTGIACLQRSNGFVMPLTKPFNYTC</sequence>
<accession>A0A0E0C3E7</accession>
<dbReference type="Gene3D" id="2.160.20.10">
    <property type="entry name" value="Single-stranded right-handed beta-helix, Pectin lyase-like"/>
    <property type="match status" value="1"/>
</dbReference>
<keyword evidence="6 8" id="KW-0326">Glycosidase</keyword>
<evidence type="ECO:0000256" key="7">
    <source>
        <dbReference type="ARBA" id="ARBA00023316"/>
    </source>
</evidence>
<reference evidence="10" key="2">
    <citation type="submission" date="2018-05" db="EMBL/GenBank/DDBJ databases">
        <title>OmerRS3 (Oryza meridionalis Reference Sequence Version 3).</title>
        <authorList>
            <person name="Zhang J."/>
            <person name="Kudrna D."/>
            <person name="Lee S."/>
            <person name="Talag J."/>
            <person name="Welchert J."/>
            <person name="Wing R.A."/>
        </authorList>
    </citation>
    <scope>NUCLEOTIDE SEQUENCE [LARGE SCALE GENOMIC DNA]</scope>
    <source>
        <strain evidence="10">cv. OR44</strain>
    </source>
</reference>
<dbReference type="SMART" id="SM00710">
    <property type="entry name" value="PbH1"/>
    <property type="match status" value="5"/>
</dbReference>
<feature type="signal peptide" evidence="9">
    <location>
        <begin position="1"/>
        <end position="26"/>
    </location>
</feature>
<dbReference type="SUPFAM" id="SSF51126">
    <property type="entry name" value="Pectin lyase-like"/>
    <property type="match status" value="1"/>
</dbReference>
<evidence type="ECO:0000256" key="9">
    <source>
        <dbReference type="SAM" id="SignalP"/>
    </source>
</evidence>
<dbReference type="GO" id="GO:0004650">
    <property type="term" value="F:polygalacturonase activity"/>
    <property type="evidence" value="ECO:0007669"/>
    <property type="project" value="InterPro"/>
</dbReference>
<keyword evidence="3" id="KW-0134">Cell wall</keyword>
<dbReference type="GO" id="GO:0071555">
    <property type="term" value="P:cell wall organization"/>
    <property type="evidence" value="ECO:0007669"/>
    <property type="project" value="UniProtKB-KW"/>
</dbReference>